<name>A0ABN7RYA5_OIKDI</name>
<feature type="compositionally biased region" description="Acidic residues" evidence="6">
    <location>
        <begin position="16"/>
        <end position="28"/>
    </location>
</feature>
<dbReference type="PANTHER" id="PTHR11352:SF0">
    <property type="entry name" value="PROLIFERATING CELL NUCLEAR ANTIGEN"/>
    <property type="match status" value="1"/>
</dbReference>
<feature type="region of interest" description="Disordered" evidence="6">
    <location>
        <begin position="1298"/>
        <end position="1320"/>
    </location>
</feature>
<evidence type="ECO:0000313" key="9">
    <source>
        <dbReference type="EMBL" id="CAG5088846.1"/>
    </source>
</evidence>
<sequence length="1711" mass="192666">MSDMVSFLSTCTDASSSEDDDSSSDDDPFGDKESNDSSLPKKPATFSTSSPKLSPLRSNIQDEKSGTLFGADLSPIRGERNLPEFIPTEVQEPRPANSLHISDDAAADVIDPKTTSAKDDIGLMDELGDFDDDPDNSLYPTNKRKSLGKKATAKKLPCNSQEKSKTTSQHMKTNRGKNNNCTGSQLGQKHTKNPRDNVVANSQELLSTPQNSPPSSPYNSRVPSRSPSPTTSRARNKGQEVKRKPPKSRDVAMTVQVKKTAKPLKPSQNISQGDGSPNLEELGRPSRHLNDQIDFLMDNIRPHDGYTGASQADKNNDSDSGEEDSITSNYFFVETPAPIHGIPEADKFIDPNSELKRGVQYRDPGDEPKIKIPLKTKRSVIHSYISGNGNPGCIVEYLLPLDDDDSQALHDQPSTSTAPTSATPWTCSIPNGKREILKQNKARQSIQSAPKRKKVVYHMQYNGANPRGDGAASVHLKCQNCNGRQTFYCDASFIMPTKSGKSWMMNPEKIQLFWHNATLEPPRDHQRLSQQYEHVCRGLNRRKIAEITFSTGIIKLVDQMGPTVSAKTVRDHVQTVQETYPEWSPDYSMTSYIKKMRNRKRFYRKQMRKEFESRDEKVPLVPKILGTLNYHKRLSGEGLNRLRWPVAVTAKFLIVADLLMLSRIPPASFIRMMLDGTFTIAGDFRQCITIQIAITDDLGFTEYKLVAAVYLLSKKKVDYAAAFYTFWAALMKLHDSSLITTVFAQTDGEMSLFLGAEEGLKRHSVNVLSTICSTHLERALYRNLKSIIGFRCVPAAVRIFTFMMKSIQLVRPDLIMPSLLGLYALVQRLPKYGKRISRFLRDYCQRVMVIYRDRFCYHKLLLLAKEERSSVCLSTNPAESLNNSLNSRFRDTFKRRKGSFDEDLLLMYQFMDECGREYNNGDIDKEREDENNVAADREAYIQKVFDRCDKEEIYERGMPFPKEFFMDFVHIALERFAEKAPARHTAILRKRWARNRLAARLTEIENGKVKAAEMDPETEEDRAADQELEEDRIPCDVPVGEMEDEIIGDDFDDEDYDGMELNDNRPIGELNLPNSVQTEMAIGDFLKKTRAASGAAVPGENSDAVNALRDDEANQTQGPGNNTENSGAEEHTANMEMEQLNQTIAETTENSGALEHSANMETDQVNRTPAIEDELHMLDFKNPFESESDSDIETPPSTDVEDAMDEGEKSEEDSIDWGFENNDETTCRPPQKASTSQAFQHTSDQGKESSEGVQESKHALNYGRNRAVKFATEAQPSKCHVEEFQERQDQTLKNAGLTRKRKSCQPARIHEREDNKENKKKQIRMENNPTMATLKGKDKESQLRDFDRQVKCLGDAMIDVNPTMLTDAALNQWPDKPLKPKEQRRHERAEEKALEGIPKVPGTEIMDDWKSLERAAAETAFSPIRTRSRSKEEKLKSKKDDSMMSANESKSLPADGDTAPQRRMYKIVFTKAELMKCVTDALVPLLPWAIFDLTPDGICVQSVDGCQNILVQLVLRAAAMEEYSIDKPYALGVKVELLAKYLKNASNDDKLTITGDDENGKLVMKFKSPLKDVLFQRANMGNKHRKKEKLIFDSASITMPSCVFEQTIKKLSGVGEVAKINVTNGKAVLSSKGDIGEVETELDEKDNDDPKNKLFSVEAEGPIELNYSCKYLEMMSRAACLAEQVTMQLEDGVPMTITYNMKAGYNYAFFF</sequence>
<keyword evidence="10" id="KW-1185">Reference proteome</keyword>
<dbReference type="EMBL" id="OU015568">
    <property type="protein sequence ID" value="CAG5088846.1"/>
    <property type="molecule type" value="Genomic_DNA"/>
</dbReference>
<feature type="compositionally biased region" description="Basic and acidic residues" evidence="6">
    <location>
        <begin position="237"/>
        <end position="250"/>
    </location>
</feature>
<dbReference type="Pfam" id="PF00705">
    <property type="entry name" value="PCNA_N"/>
    <property type="match status" value="1"/>
</dbReference>
<gene>
    <name evidence="9" type="ORF">OKIOD_LOCUS3547</name>
</gene>
<feature type="region of interest" description="Disordered" evidence="6">
    <location>
        <begin position="1"/>
        <end position="285"/>
    </location>
</feature>
<organism evidence="9 10">
    <name type="scientific">Oikopleura dioica</name>
    <name type="common">Tunicate</name>
    <dbReference type="NCBI Taxonomy" id="34765"/>
    <lineage>
        <taxon>Eukaryota</taxon>
        <taxon>Metazoa</taxon>
        <taxon>Chordata</taxon>
        <taxon>Tunicata</taxon>
        <taxon>Appendicularia</taxon>
        <taxon>Copelata</taxon>
        <taxon>Oikopleuridae</taxon>
        <taxon>Oikopleura</taxon>
    </lineage>
</organism>
<dbReference type="InterPro" id="IPR022648">
    <property type="entry name" value="Pr_cel_nuc_antig_N"/>
</dbReference>
<evidence type="ECO:0000256" key="2">
    <source>
        <dbReference type="ARBA" id="ARBA00023125"/>
    </source>
</evidence>
<feature type="region of interest" description="Disordered" evidence="6">
    <location>
        <begin position="1371"/>
        <end position="1394"/>
    </location>
</feature>
<feature type="compositionally biased region" description="Polar residues" evidence="6">
    <location>
        <begin position="1232"/>
        <end position="1243"/>
    </location>
</feature>
<dbReference type="PANTHER" id="PTHR11352">
    <property type="entry name" value="PROLIFERATING CELL NUCLEAR ANTIGEN"/>
    <property type="match status" value="1"/>
</dbReference>
<comment type="similarity">
    <text evidence="1 4">Belongs to the PCNA family.</text>
</comment>
<evidence type="ECO:0000256" key="1">
    <source>
        <dbReference type="ARBA" id="ARBA00010462"/>
    </source>
</evidence>
<dbReference type="Proteomes" id="UP001158576">
    <property type="component" value="Chromosome PAR"/>
</dbReference>
<protein>
    <recommendedName>
        <fullName evidence="3">DNA sliding clamp PCNA</fullName>
    </recommendedName>
</protein>
<comment type="subcellular location">
    <subcellularLocation>
        <location evidence="3">Nucleus</location>
    </subcellularLocation>
</comment>
<evidence type="ECO:0000256" key="4">
    <source>
        <dbReference type="RuleBase" id="RU003671"/>
    </source>
</evidence>
<feature type="compositionally biased region" description="Basic and acidic residues" evidence="6">
    <location>
        <begin position="1376"/>
        <end position="1394"/>
    </location>
</feature>
<feature type="compositionally biased region" description="Basic and acidic residues" evidence="6">
    <location>
        <begin position="1308"/>
        <end position="1317"/>
    </location>
</feature>
<feature type="compositionally biased region" description="Basic residues" evidence="6">
    <location>
        <begin position="142"/>
        <end position="153"/>
    </location>
</feature>
<dbReference type="Pfam" id="PF02747">
    <property type="entry name" value="PCNA_C"/>
    <property type="match status" value="1"/>
</dbReference>
<dbReference type="Gene3D" id="3.70.10.10">
    <property type="match status" value="1"/>
</dbReference>
<keyword evidence="5" id="KW-0175">Coiled coil</keyword>
<evidence type="ECO:0000256" key="3">
    <source>
        <dbReference type="RuleBase" id="RU000641"/>
    </source>
</evidence>
<dbReference type="NCBIfam" id="TIGR00590">
    <property type="entry name" value="pcna"/>
    <property type="match status" value="1"/>
</dbReference>
<feature type="compositionally biased region" description="Basic and acidic residues" evidence="6">
    <location>
        <begin position="1244"/>
        <end position="1256"/>
    </location>
</feature>
<evidence type="ECO:0000259" key="7">
    <source>
        <dbReference type="Pfam" id="PF00705"/>
    </source>
</evidence>
<feature type="coiled-coil region" evidence="5">
    <location>
        <begin position="1130"/>
        <end position="1157"/>
    </location>
</feature>
<dbReference type="InterPro" id="IPR000730">
    <property type="entry name" value="Pr_cel_nuc_antig"/>
</dbReference>
<keyword evidence="3" id="KW-0539">Nucleus</keyword>
<feature type="region of interest" description="Disordered" evidence="6">
    <location>
        <begin position="405"/>
        <end position="425"/>
    </location>
</feature>
<keyword evidence="4" id="KW-0235">DNA replication</keyword>
<feature type="compositionally biased region" description="Basic and acidic residues" evidence="6">
    <location>
        <begin position="1429"/>
        <end position="1442"/>
    </location>
</feature>
<feature type="compositionally biased region" description="Low complexity" evidence="6">
    <location>
        <begin position="217"/>
        <end position="233"/>
    </location>
</feature>
<evidence type="ECO:0000259" key="8">
    <source>
        <dbReference type="Pfam" id="PF02747"/>
    </source>
</evidence>
<feature type="compositionally biased region" description="Polar residues" evidence="6">
    <location>
        <begin position="266"/>
        <end position="275"/>
    </location>
</feature>
<dbReference type="InterPro" id="IPR046938">
    <property type="entry name" value="DNA_clamp_sf"/>
</dbReference>
<dbReference type="CDD" id="cd00577">
    <property type="entry name" value="PCNA"/>
    <property type="match status" value="1"/>
</dbReference>
<evidence type="ECO:0000256" key="5">
    <source>
        <dbReference type="SAM" id="Coils"/>
    </source>
</evidence>
<feature type="region of interest" description="Disordered" evidence="6">
    <location>
        <begin position="1184"/>
        <end position="1256"/>
    </location>
</feature>
<feature type="domain" description="Proliferating cell nuclear antigen PCNA C-terminal" evidence="8">
    <location>
        <begin position="1595"/>
        <end position="1710"/>
    </location>
</feature>
<feature type="domain" description="Proliferating cell nuclear antigen PCNA N-terminal" evidence="7">
    <location>
        <begin position="1464"/>
        <end position="1572"/>
    </location>
</feature>
<feature type="compositionally biased region" description="Polar residues" evidence="6">
    <location>
        <begin position="158"/>
        <end position="188"/>
    </location>
</feature>
<feature type="compositionally biased region" description="Acidic residues" evidence="6">
    <location>
        <begin position="1199"/>
        <end position="1215"/>
    </location>
</feature>
<feature type="compositionally biased region" description="Polar residues" evidence="6">
    <location>
        <begin position="45"/>
        <end position="59"/>
    </location>
</feature>
<proteinExistence type="inferred from homology"/>
<dbReference type="PRINTS" id="PR00339">
    <property type="entry name" value="PCNACYCLIN"/>
</dbReference>
<reference evidence="9 10" key="1">
    <citation type="submission" date="2021-04" db="EMBL/GenBank/DDBJ databases">
        <authorList>
            <person name="Bliznina A."/>
        </authorList>
    </citation>
    <scope>NUCLEOTIDE SEQUENCE [LARGE SCALE GENOMIC DNA]</scope>
</reference>
<accession>A0ABN7RYA5</accession>
<feature type="compositionally biased region" description="Low complexity" evidence="6">
    <location>
        <begin position="413"/>
        <end position="424"/>
    </location>
</feature>
<comment type="function">
    <text evidence="3">This protein is an auxiliary protein of DNA polymerase delta and is involved in the control of eukaryotic DNA replication by increasing the polymerase's processivity during elongation of the leading strand.</text>
</comment>
<evidence type="ECO:0000256" key="6">
    <source>
        <dbReference type="SAM" id="MobiDB-lite"/>
    </source>
</evidence>
<feature type="region of interest" description="Disordered" evidence="6">
    <location>
        <begin position="1421"/>
        <end position="1457"/>
    </location>
</feature>
<dbReference type="InterPro" id="IPR022649">
    <property type="entry name" value="Pr_cel_nuc_antig_C"/>
</dbReference>
<keyword evidence="2 4" id="KW-0238">DNA-binding</keyword>
<dbReference type="SUPFAM" id="SSF55979">
    <property type="entry name" value="DNA clamp"/>
    <property type="match status" value="2"/>
</dbReference>
<feature type="compositionally biased region" description="Acidic residues" evidence="6">
    <location>
        <begin position="122"/>
        <end position="135"/>
    </location>
</feature>
<feature type="region of interest" description="Disordered" evidence="6">
    <location>
        <begin position="299"/>
        <end position="324"/>
    </location>
</feature>
<evidence type="ECO:0000313" key="10">
    <source>
        <dbReference type="Proteomes" id="UP001158576"/>
    </source>
</evidence>